<sequence length="220" mass="25368">MVRDFGKCIKILFVFLFVLIIVSCKKEKVQEQVENSGYKSVPKGNLLVLEVGEDVNYGYEYKYQNGQIPLDSMPVWMSLTTYIDSLNSYMYWIGFDNLAVTWGYVAYPYGGYCRKFPDFYAAALDNFMPGNYTFIPKEQLIHNSSKATLKEENANVLFEREMGSPGWDKNACWKPVWEKVSDLAVVIQYRNMYPNADVGFIMLEDEQGVVKNYVFLAKAD</sequence>
<dbReference type="RefSeq" id="WP_216713580.1">
    <property type="nucleotide sequence ID" value="NZ_JACVEL010000002.1"/>
</dbReference>
<comment type="caution">
    <text evidence="1">The sequence shown here is derived from an EMBL/GenBank/DDBJ whole genome shotgun (WGS) entry which is preliminary data.</text>
</comment>
<gene>
    <name evidence="1" type="ORF">H9Y05_04175</name>
</gene>
<keyword evidence="2" id="KW-1185">Reference proteome</keyword>
<name>A0A8J6TWX9_9FLAO</name>
<organism evidence="1 2">
    <name type="scientific">Taishania pollutisoli</name>
    <dbReference type="NCBI Taxonomy" id="2766479"/>
    <lineage>
        <taxon>Bacteria</taxon>
        <taxon>Pseudomonadati</taxon>
        <taxon>Bacteroidota</taxon>
        <taxon>Flavobacteriia</taxon>
        <taxon>Flavobacteriales</taxon>
        <taxon>Crocinitomicaceae</taxon>
        <taxon>Taishania</taxon>
    </lineage>
</organism>
<protein>
    <submittedName>
        <fullName evidence="1">Uncharacterized protein</fullName>
    </submittedName>
</protein>
<evidence type="ECO:0000313" key="2">
    <source>
        <dbReference type="Proteomes" id="UP000652681"/>
    </source>
</evidence>
<dbReference type="PROSITE" id="PS51257">
    <property type="entry name" value="PROKAR_LIPOPROTEIN"/>
    <property type="match status" value="1"/>
</dbReference>
<dbReference type="EMBL" id="JACVEL010000002">
    <property type="protein sequence ID" value="MBC9811666.1"/>
    <property type="molecule type" value="Genomic_DNA"/>
</dbReference>
<dbReference type="AlphaFoldDB" id="A0A8J6TWX9"/>
<dbReference type="Proteomes" id="UP000652681">
    <property type="component" value="Unassembled WGS sequence"/>
</dbReference>
<reference evidence="1" key="1">
    <citation type="submission" date="2020-09" db="EMBL/GenBank/DDBJ databases">
        <title>Taishania pollutisoli gen. nov., sp. nov., Isolated from Tetrabromobisphenol A-Contaminated Soil.</title>
        <authorList>
            <person name="Chen Q."/>
        </authorList>
    </citation>
    <scope>NUCLEOTIDE SEQUENCE</scope>
    <source>
        <strain evidence="1">CZZ-1</strain>
    </source>
</reference>
<proteinExistence type="predicted"/>
<accession>A0A8J6TWX9</accession>
<evidence type="ECO:0000313" key="1">
    <source>
        <dbReference type="EMBL" id="MBC9811666.1"/>
    </source>
</evidence>